<feature type="non-terminal residue" evidence="1">
    <location>
        <position position="1"/>
    </location>
</feature>
<dbReference type="STRING" id="743788.S8F0I9"/>
<dbReference type="InterPro" id="IPR012337">
    <property type="entry name" value="RNaseH-like_sf"/>
</dbReference>
<dbReference type="eggNOG" id="ENOG502RS5Z">
    <property type="taxonomic scope" value="Eukaryota"/>
</dbReference>
<dbReference type="Proteomes" id="UP000015241">
    <property type="component" value="Unassembled WGS sequence"/>
</dbReference>
<proteinExistence type="predicted"/>
<feature type="non-terminal residue" evidence="1">
    <location>
        <position position="151"/>
    </location>
</feature>
<dbReference type="SUPFAM" id="SSF53098">
    <property type="entry name" value="Ribonuclease H-like"/>
    <property type="match status" value="1"/>
</dbReference>
<reference evidence="1 2" key="1">
    <citation type="journal article" date="2012" name="Science">
        <title>The Paleozoic origin of enzymatic lignin decomposition reconstructed from 31 fungal genomes.</title>
        <authorList>
            <person name="Floudas D."/>
            <person name="Binder M."/>
            <person name="Riley R."/>
            <person name="Barry K."/>
            <person name="Blanchette R.A."/>
            <person name="Henrissat B."/>
            <person name="Martinez A.T."/>
            <person name="Otillar R."/>
            <person name="Spatafora J.W."/>
            <person name="Yadav J.S."/>
            <person name="Aerts A."/>
            <person name="Benoit I."/>
            <person name="Boyd A."/>
            <person name="Carlson A."/>
            <person name="Copeland A."/>
            <person name="Coutinho P.M."/>
            <person name="de Vries R.P."/>
            <person name="Ferreira P."/>
            <person name="Findley K."/>
            <person name="Foster B."/>
            <person name="Gaskell J."/>
            <person name="Glotzer D."/>
            <person name="Gorecki P."/>
            <person name="Heitman J."/>
            <person name="Hesse C."/>
            <person name="Hori C."/>
            <person name="Igarashi K."/>
            <person name="Jurgens J.A."/>
            <person name="Kallen N."/>
            <person name="Kersten P."/>
            <person name="Kohler A."/>
            <person name="Kuees U."/>
            <person name="Kumar T.K.A."/>
            <person name="Kuo A."/>
            <person name="LaButti K."/>
            <person name="Larrondo L.F."/>
            <person name="Lindquist E."/>
            <person name="Ling A."/>
            <person name="Lombard V."/>
            <person name="Lucas S."/>
            <person name="Lundell T."/>
            <person name="Martin R."/>
            <person name="McLaughlin D.J."/>
            <person name="Morgenstern I."/>
            <person name="Morin E."/>
            <person name="Murat C."/>
            <person name="Nagy L.G."/>
            <person name="Nolan M."/>
            <person name="Ohm R.A."/>
            <person name="Patyshakuliyeva A."/>
            <person name="Rokas A."/>
            <person name="Ruiz-Duenas F.J."/>
            <person name="Sabat G."/>
            <person name="Salamov A."/>
            <person name="Samejima M."/>
            <person name="Schmutz J."/>
            <person name="Slot J.C."/>
            <person name="St John F."/>
            <person name="Stenlid J."/>
            <person name="Sun H."/>
            <person name="Sun S."/>
            <person name="Syed K."/>
            <person name="Tsang A."/>
            <person name="Wiebenga A."/>
            <person name="Young D."/>
            <person name="Pisabarro A."/>
            <person name="Eastwood D.C."/>
            <person name="Martin F."/>
            <person name="Cullen D."/>
            <person name="Grigoriev I.V."/>
            <person name="Hibbett D.S."/>
        </authorList>
    </citation>
    <scope>NUCLEOTIDE SEQUENCE</scope>
    <source>
        <strain evidence="2">FP-58527</strain>
    </source>
</reference>
<name>S8F0I9_FOMSC</name>
<protein>
    <submittedName>
        <fullName evidence="1">Uncharacterized protein</fullName>
    </submittedName>
</protein>
<evidence type="ECO:0000313" key="2">
    <source>
        <dbReference type="Proteomes" id="UP000015241"/>
    </source>
</evidence>
<keyword evidence="2" id="KW-1185">Reference proteome</keyword>
<sequence>EELAAIRAKLTIPRGLEKIGKTRFATIIRAAVAMRRCLPALREGCSSGSICFVRDTPSTLAFECSLNELLSIGLPYAKTIVCLESTHSTVADVFLYWCGIGASLKRVLAQKGAAFPEQVKAEVRGIFNFRWSEMFEEGPTDAHLSAVYLDP</sequence>
<accession>S8F0I9</accession>
<dbReference type="InParanoid" id="S8F0I9"/>
<gene>
    <name evidence="1" type="ORF">FOMPIDRAFT_1107902</name>
</gene>
<evidence type="ECO:0000313" key="1">
    <source>
        <dbReference type="EMBL" id="EPS92544.1"/>
    </source>
</evidence>
<dbReference type="HOGENOM" id="CLU_1791565_0_0_1"/>
<dbReference type="EMBL" id="KE504492">
    <property type="protein sequence ID" value="EPS92544.1"/>
    <property type="molecule type" value="Genomic_DNA"/>
</dbReference>
<dbReference type="AlphaFoldDB" id="S8F0I9"/>
<dbReference type="OrthoDB" id="2801221at2759"/>
<organism evidence="1 2">
    <name type="scientific">Fomitopsis schrenkii</name>
    <name type="common">Brown rot fungus</name>
    <dbReference type="NCBI Taxonomy" id="2126942"/>
    <lineage>
        <taxon>Eukaryota</taxon>
        <taxon>Fungi</taxon>
        <taxon>Dikarya</taxon>
        <taxon>Basidiomycota</taxon>
        <taxon>Agaricomycotina</taxon>
        <taxon>Agaricomycetes</taxon>
        <taxon>Polyporales</taxon>
        <taxon>Fomitopsis</taxon>
    </lineage>
</organism>